<evidence type="ECO:0000313" key="2">
    <source>
        <dbReference type="Proteomes" id="UP000183203"/>
    </source>
</evidence>
<gene>
    <name evidence="1" type="ORF">SAMN05216418_1561</name>
</gene>
<dbReference type="RefSeq" id="WP_058231789.1">
    <property type="nucleotide sequence ID" value="NZ_FMYG01000003.1"/>
</dbReference>
<reference evidence="1 2" key="1">
    <citation type="submission" date="2016-09" db="EMBL/GenBank/DDBJ databases">
        <authorList>
            <person name="Capua I."/>
            <person name="De Benedictis P."/>
            <person name="Joannis T."/>
            <person name="Lombin L.H."/>
            <person name="Cattoli G."/>
        </authorList>
    </citation>
    <scope>NUCLEOTIDE SEQUENCE [LARGE SCALE GENOMIC DNA]</scope>
    <source>
        <strain evidence="1 2">NIO-1002</strain>
    </source>
</reference>
<protein>
    <recommendedName>
        <fullName evidence="3">Restriction endonuclease subunit R</fullName>
    </recommendedName>
</protein>
<dbReference type="Proteomes" id="UP000183203">
    <property type="component" value="Unassembled WGS sequence"/>
</dbReference>
<dbReference type="AlphaFoldDB" id="A0A1G6ILV9"/>
<sequence>MSLPPGWTLSASAFNLTPAVIRAERTAPDLALTLVERGDASAIEIELGQMWRGFPAPETHEVEAFRARLAAAGGRVSIVGVSIDEYDRGRRRTDAERRAFLEPQLRAAASAGAAGVRLPIGQAGAMLDDLVPLLEELDLVLYEEAQGHETPAARPEAYARIAELDTPRVRLLLDISMLMPALPVTYLERLERGGIPADIARRLRDEWRDPATHDAVVGLLRSGHVPRPVHTLYMNLLVRFGRSRVQDLASALPLLGAVHLKFWDLDDADDRVSDPLRDVGAALAATGFTGTLCSEWGGQEWLDDDPWEMTSRHLALAGALLSDRPSSASLQRASAQ</sequence>
<dbReference type="Gene3D" id="3.20.20.150">
    <property type="entry name" value="Divalent-metal-dependent TIM barrel enzymes"/>
    <property type="match status" value="1"/>
</dbReference>
<dbReference type="OrthoDB" id="4911922at2"/>
<accession>A0A1G6ILV9</accession>
<evidence type="ECO:0008006" key="3">
    <source>
        <dbReference type="Google" id="ProtNLM"/>
    </source>
</evidence>
<dbReference type="SUPFAM" id="SSF51658">
    <property type="entry name" value="Xylose isomerase-like"/>
    <property type="match status" value="1"/>
</dbReference>
<dbReference type="EMBL" id="FMYG01000003">
    <property type="protein sequence ID" value="SDC07410.1"/>
    <property type="molecule type" value="Genomic_DNA"/>
</dbReference>
<dbReference type="InterPro" id="IPR036237">
    <property type="entry name" value="Xyl_isomerase-like_sf"/>
</dbReference>
<dbReference type="STRING" id="993073.AS029_06520"/>
<name>A0A1G6ILV9_9MICO</name>
<evidence type="ECO:0000313" key="1">
    <source>
        <dbReference type="EMBL" id="SDC07410.1"/>
    </source>
</evidence>
<organism evidence="1 2">
    <name type="scientific">Microbacterium enclense</name>
    <dbReference type="NCBI Taxonomy" id="993073"/>
    <lineage>
        <taxon>Bacteria</taxon>
        <taxon>Bacillati</taxon>
        <taxon>Actinomycetota</taxon>
        <taxon>Actinomycetes</taxon>
        <taxon>Micrococcales</taxon>
        <taxon>Microbacteriaceae</taxon>
        <taxon>Microbacterium</taxon>
    </lineage>
</organism>
<proteinExistence type="predicted"/>